<dbReference type="PANTHER" id="PTHR47653">
    <property type="entry name" value="PROTEIN BARK BEETLE"/>
    <property type="match status" value="1"/>
</dbReference>
<evidence type="ECO:0000259" key="7">
    <source>
        <dbReference type="PROSITE" id="PS50041"/>
    </source>
</evidence>
<keyword evidence="6" id="KW-1133">Transmembrane helix</keyword>
<dbReference type="InterPro" id="IPR011050">
    <property type="entry name" value="Pectin_lyase_fold/virulence"/>
</dbReference>
<reference evidence="10" key="1">
    <citation type="submission" date="2023-11" db="UniProtKB">
        <authorList>
            <consortium name="WormBaseParasite"/>
        </authorList>
    </citation>
    <scope>IDENTIFICATION</scope>
</reference>
<dbReference type="InterPro" id="IPR012334">
    <property type="entry name" value="Pectin_lyas_fold"/>
</dbReference>
<dbReference type="SUPFAM" id="SSF56487">
    <property type="entry name" value="SRCR-like"/>
    <property type="match status" value="3"/>
</dbReference>
<dbReference type="Gene3D" id="3.10.100.10">
    <property type="entry name" value="Mannose-Binding Protein A, subunit A"/>
    <property type="match status" value="1"/>
</dbReference>
<keyword evidence="6" id="KW-0472">Membrane</keyword>
<dbReference type="Proteomes" id="UP000050790">
    <property type="component" value="Unassembled WGS sequence"/>
</dbReference>
<dbReference type="CDD" id="cd00037">
    <property type="entry name" value="CLECT"/>
    <property type="match status" value="1"/>
</dbReference>
<dbReference type="InterPro" id="IPR006626">
    <property type="entry name" value="PbH1"/>
</dbReference>
<dbReference type="WBParaSite" id="SMRG1_25150.3">
    <property type="protein sequence ID" value="SMRG1_25150.3"/>
    <property type="gene ID" value="SMRG1_25150"/>
</dbReference>
<comment type="caution">
    <text evidence="5">Lacks conserved residue(s) required for the propagation of feature annotation.</text>
</comment>
<evidence type="ECO:0000256" key="3">
    <source>
        <dbReference type="ARBA" id="ARBA00023157"/>
    </source>
</evidence>
<dbReference type="GO" id="GO:0045217">
    <property type="term" value="P:cell-cell junction maintenance"/>
    <property type="evidence" value="ECO:0007669"/>
    <property type="project" value="TreeGrafter"/>
</dbReference>
<feature type="transmembrane region" description="Helical" evidence="6">
    <location>
        <begin position="3036"/>
        <end position="3061"/>
    </location>
</feature>
<evidence type="ECO:0008006" key="11">
    <source>
        <dbReference type="Google" id="ProtNLM"/>
    </source>
</evidence>
<proteinExistence type="predicted"/>
<dbReference type="SMART" id="SM00710">
    <property type="entry name" value="PbH1"/>
    <property type="match status" value="14"/>
</dbReference>
<dbReference type="Gene3D" id="3.10.250.10">
    <property type="entry name" value="SRCR-like domain"/>
    <property type="match status" value="3"/>
</dbReference>
<feature type="transmembrane region" description="Helical" evidence="6">
    <location>
        <begin position="12"/>
        <end position="30"/>
    </location>
</feature>
<evidence type="ECO:0000259" key="8">
    <source>
        <dbReference type="PROSITE" id="PS50287"/>
    </source>
</evidence>
<dbReference type="InterPro" id="IPR001304">
    <property type="entry name" value="C-type_lectin-like"/>
</dbReference>
<accession>A0AA84ZCM1</accession>
<dbReference type="InterPro" id="IPR016186">
    <property type="entry name" value="C-type_lectin-like/link_sf"/>
</dbReference>
<feature type="domain" description="SRCR" evidence="8">
    <location>
        <begin position="2112"/>
        <end position="2226"/>
    </location>
</feature>
<keyword evidence="3 5" id="KW-1015">Disulfide bond</keyword>
<evidence type="ECO:0000256" key="6">
    <source>
        <dbReference type="SAM" id="Phobius"/>
    </source>
</evidence>
<feature type="domain" description="SRCR" evidence="8">
    <location>
        <begin position="133"/>
        <end position="241"/>
    </location>
</feature>
<dbReference type="InterPro" id="IPR016187">
    <property type="entry name" value="CTDL_fold"/>
</dbReference>
<name>A0AA84ZCM1_9TREM</name>
<dbReference type="Pfam" id="PF00530">
    <property type="entry name" value="SRCR"/>
    <property type="match status" value="2"/>
</dbReference>
<dbReference type="SUPFAM" id="SSF56436">
    <property type="entry name" value="C-type lectin-like"/>
    <property type="match status" value="1"/>
</dbReference>
<organism evidence="9 10">
    <name type="scientific">Schistosoma margrebowiei</name>
    <dbReference type="NCBI Taxonomy" id="48269"/>
    <lineage>
        <taxon>Eukaryota</taxon>
        <taxon>Metazoa</taxon>
        <taxon>Spiralia</taxon>
        <taxon>Lophotrochozoa</taxon>
        <taxon>Platyhelminthes</taxon>
        <taxon>Trematoda</taxon>
        <taxon>Digenea</taxon>
        <taxon>Strigeidida</taxon>
        <taxon>Schistosomatoidea</taxon>
        <taxon>Schistosomatidae</taxon>
        <taxon>Schistosoma</taxon>
    </lineage>
</organism>
<protein>
    <recommendedName>
        <fullName evidence="11">SRCR domain-containing protein</fullName>
    </recommendedName>
</protein>
<dbReference type="Gene3D" id="2.160.20.10">
    <property type="entry name" value="Single-stranded right-handed beta-helix, Pectin lyase-like"/>
    <property type="match status" value="1"/>
</dbReference>
<evidence type="ECO:0000256" key="5">
    <source>
        <dbReference type="PROSITE-ProRule" id="PRU00196"/>
    </source>
</evidence>
<dbReference type="InterPro" id="IPR053243">
    <property type="entry name" value="SJ_maturation_regulator"/>
</dbReference>
<dbReference type="GO" id="GO:0016020">
    <property type="term" value="C:membrane"/>
    <property type="evidence" value="ECO:0007669"/>
    <property type="project" value="InterPro"/>
</dbReference>
<dbReference type="InterPro" id="IPR001190">
    <property type="entry name" value="SRCR"/>
</dbReference>
<feature type="domain" description="SRCR" evidence="8">
    <location>
        <begin position="1066"/>
        <end position="1199"/>
    </location>
</feature>
<evidence type="ECO:0000256" key="2">
    <source>
        <dbReference type="ARBA" id="ARBA00022737"/>
    </source>
</evidence>
<keyword evidence="4" id="KW-0325">Glycoprotein</keyword>
<dbReference type="PROSITE" id="PS50041">
    <property type="entry name" value="C_TYPE_LECTIN_2"/>
    <property type="match status" value="1"/>
</dbReference>
<dbReference type="PANTHER" id="PTHR47653:SF1">
    <property type="entry name" value="DELETED IN MALIGNANT BRAIN TUMORS 1 PROTEIN"/>
    <property type="match status" value="1"/>
</dbReference>
<evidence type="ECO:0000313" key="10">
    <source>
        <dbReference type="WBParaSite" id="SMRG1_25150.3"/>
    </source>
</evidence>
<dbReference type="SMART" id="SM00202">
    <property type="entry name" value="SR"/>
    <property type="match status" value="2"/>
</dbReference>
<dbReference type="SUPFAM" id="SSF51126">
    <property type="entry name" value="Pectin lyase-like"/>
    <property type="match status" value="2"/>
</dbReference>
<sequence>MKLHGKCIYQYALLLILSQTTGVIFGLTYINSSITGTQYWTLTESPFIIVHNDLIINPKAKLIIDPGVRILIGAGLSIKVKGVIYAKGTLDRRIVFTKWSASDKHNSSLEDYVNETMILPRINTFTDQPYHKIRLVNGKCINQGELQIWLASKWRSVCSQNNEWSKIDSRIACQQLGYFNGNFSLGAQSFNRYPSVQIIKPNCFGNETNKLGLFSCPGLLKNISYGRNICDLQDLVNLNCWGVNRNQFIDYWKGIEIINATHKEVNIPEEWGGTYGNTRLNVSASIFEYVDIQFAGVNRSNYQSAALISTPYPPVLYNVRFAYNAHHAINFQRIRGPALLENVTTENNHGHGIKITSMMGYIRLKGVTSLRNNGDGLNIKLFSGSHYHWPEETLEFIHKAYWVCRPGSIPASPVFPFLMIAELPGPTFKTSGMCEFHVASDQTDQIITINLLETIHDPIASGRIEIWDKLTMNQIANWSLVNQTILNNHNNHTNYPSLVFHRNSGPLKGLVYQGVSSIRNAILIKFIWKKITDRFVCSEFANCIRALLHISVGQTKLAEVILKNSIISENNQHGLSLHNPWTYIHLENNTFEQNQYEAGVKILGGSADILINNNQFVRNQNSGLNISVNGGFKQINNSLFHSNFGHGLVIWNLNQSDLSSLRQPNLPLKTHVHLSNFTENYHDAIRFYNSCLRMEILVNFTYFFKNHRNAIRVYSCLCKDLNVITNFTLGFSYFNTNQLNAIIISPMVNIIGKIINSTFEQHLHGVIYMDNSNNLFISEQLREFPIAYIISYNEFQYNHGSYIVHLSLTETSNLQRIELIYNKFLNNRVQIKSPSLLKPRSTCPAVIVIGSSNVHIFRNHLWNPYSDIELASHLSSPDKQINATLNYWGNLQDWSVNDWSIVHKIVFNRIFDQNHRYTLAKINYHPLLKDLNLRSNFITSNEPPYISNFIQTTTSINEPIYLGGRIPIEQSREVILKPMQNPKSFYRVTKDIFIPPTGRLIIEPGVKLFFDSGVGLFSQGELKLEGTLTSPIIFDHYSQVRLNNDEIQGHFTNHANLNKSIPNNNVRLSGGEWSRNNNSYYGRLEVWISRINQISNSEYGHWATVCEDGFNEHALMLACFNIGLVANPKSWLPPVSIREATIEKANRLMNRSRSSLGHITYIDCQGYETDLSECEYNYEPIAYPLQTCMNSMDLVIQCHRPGWSGIRITASDSGSRTIISHVQIHHAGLLDYTRLEYMPSLQLDYFSGTINKLKITDSLSNGLVILYSNPLLGTKIINSQFIDNFESGLLTYTPWFSLINCQITKSQINSGLQYNRIMTVEQRFAFHAGIVPTLTLFHNIEENSNTITTTRISLPEGWSLVETYEKLSPNGIIFVNVPVGKSMEKTIYRTELSINDAYHFHQIIIDLLEFPGSVKLPTSQQQALNYPKACIGPSITLNNSILPAIHYNNNNCNQLNKLHCINTTTITKEELIIYDSGFINFNPIHVYNWRIPKDLIRLPLISSTNKLIMELRVDGLKSGQFLFNIQVRNLFNQHKNYQMNDYLTKTVTFGKKSNYDHLNVHYLLKPKFHIENTTLEDNLIGVKLYHYNDPIDRQNNHFWRNEHETFIFDNVKIRNNLYTGMNILSVTQFTNSWFHPNYKEFRQSVEHLSFINYNITNCEFTHNNYGSLLVEHNPIEYSNNIWSYHISNNKFIENGLVNNELNMVYLFPFSSSSSSVAAAFRMFKTFQHGLQFYLPFISNEFNWRYESGIINHQISLLHNQFNFNKNFHLQISGYTAKLKIENNQFLENYCQNVLLGEKQISENGLVQSCGMEREIILLENSFLRNKNCSYIIQLKGESQSRDLVTLQSYMKKNILQDNEICMNSEKRFQFVNPWECYTMGVFGTQNITIRYNSFENCKSISVNSRPCYELIARIQSIQIPNFLDAQQNYWASSNITEIRQHIFDFNQWNSFSLINFNNYLTSFHPITNHLSLKLSTPTKMNPLNVEEILNGRIESDLFVPSRLKPYRIMSDITVMPGVELQIEAGVKFEFAPHIGLLVLGRIEALGTHDSPIIFTSINNSQLETNQFNSMVKSNLMSTKLRKPKIVNTNNNHKPTTETYLSVGRITLSTETVRLIGGEQSNEGFVQFFNYSTKNWYIACDKQFSTRVAQVVCSEFNVSTLAAIVRFSNLYDHYVYGFQNLLNIKHIWMESYTCNGFESKLAYCRRRLNYDAVQCLKRKDFAFLRCMPQINKTLSIDKKIMDLSTSTWGNIRIVQPNSEHYSAMLPNNHMTYTKKQSVLEYVNIENAGLLHGERVPALTIVYAYPKLSFIKINNCFDSGIEIITPNGPIKVTNCTISKCLGRGLGLTIFNSDSTDPVTIGTETSKSFYNNPSTFPPEQHSLFPLPQPSSGHILFNNKLSNEFARSPLSEYPFKNEEILFGFIAMCSSEKVINVLDRVLVQFKYSSWLNGIHSCTKVFRSIIPGRRLAWRFLAVNLYYDPLIENFIQLYNGVNQTANQMITVITQDTLSMNENYLAHKHYTFITSPIHDEFSVYVHTSSVSDDKYGFIAEIISLPLSVGRKQQEMNRFIKHEIDTCEFHHNQEGGLRITSIGEFGPDIHLSNLRLEENGLVMLNLTGPSAIELYLTNSRNLVIQNSYIAKHSGDIINMVLLANQLTNGIQANLTNNVIVRNKLGSVLQAHGNHFNAIQVLRNYIAHNDCGYRTMIHINGLLSQPFANNFIYDNRADILLKCEGNENLNQYSIYQKNGFYNNQALNITKRTTIFCKNSKNIFRYNYFRNILNDYELVTGNQSIISVLPIQSGFQCPTSPYTSCPQGWKLRLEYDACICYRPDQIDAQYNWWGDTSSSSSPTVSSSSSNNQLLLMNSVKSTNITIDNENHNQITSQTFAQNRIYDHQDDLYLIKVNYANSYLSNSSTLGQGIYCPPNWDFYEFNCFYYFGAPMTYQEANDFCLSEVDGILATSQDRTDWLGKKLGEWQHNYDWINRYTWVTRAWVDSDAQFPTHCTVIRNGWLEPYPCNKKIGFFCQKTPYVSYSGAQPVVVALLGVVGCLLVLSIVLLLVGWFVKSRRRHSQKLLTAYNRSSWLRQCYSRAGNDDWSSQIQNLNNTANAPPSRQYHSAVSEDSPVNLKSKNYTLNKYNSYEDHLNDNLTSRYYSRNTGHRRKQRASKHQDVKCHKAEKSLIDDGFIFTHNADSESVKMSIPRNSVSNSLTDWDSSSETSGYQQMECTNYVVENYRQRNNNNNGNNSRCQYYGNTQMEFLSSDV</sequence>
<evidence type="ECO:0000256" key="1">
    <source>
        <dbReference type="ARBA" id="ARBA00022729"/>
    </source>
</evidence>
<feature type="disulfide bond" evidence="5">
    <location>
        <begin position="1164"/>
        <end position="1174"/>
    </location>
</feature>
<keyword evidence="1" id="KW-0732">Signal</keyword>
<feature type="domain" description="C-type lectin" evidence="7">
    <location>
        <begin position="2927"/>
        <end position="3023"/>
    </location>
</feature>
<keyword evidence="2" id="KW-0677">Repeat</keyword>
<dbReference type="InterPro" id="IPR036772">
    <property type="entry name" value="SRCR-like_dom_sf"/>
</dbReference>
<dbReference type="InterPro" id="IPR039448">
    <property type="entry name" value="Beta_helix"/>
</dbReference>
<evidence type="ECO:0000313" key="9">
    <source>
        <dbReference type="Proteomes" id="UP000050790"/>
    </source>
</evidence>
<feature type="disulfide bond" evidence="5">
    <location>
        <begin position="2193"/>
        <end position="2203"/>
    </location>
</feature>
<evidence type="ECO:0000256" key="4">
    <source>
        <dbReference type="ARBA" id="ARBA00023180"/>
    </source>
</evidence>
<dbReference type="PROSITE" id="PS50287">
    <property type="entry name" value="SRCR_2"/>
    <property type="match status" value="3"/>
</dbReference>
<dbReference type="Pfam" id="PF13229">
    <property type="entry name" value="Beta_helix"/>
    <property type="match status" value="1"/>
</dbReference>
<keyword evidence="6" id="KW-0812">Transmembrane</keyword>